<evidence type="ECO:0000313" key="1">
    <source>
        <dbReference type="EMBL" id="SOB86694.1"/>
    </source>
</evidence>
<sequence>MPDGHEPTALLNTPLAAFSELILDFRKHRQADCLLDCVAWLYSFTFCDLDEAHAHVAIVGSEEVVIWTVTARAFKRMGASALLWGQKGYSR</sequence>
<protein>
    <submittedName>
        <fullName evidence="1">Uncharacterized protein</fullName>
    </submittedName>
</protein>
<dbReference type="EMBL" id="OBMI01000002">
    <property type="protein sequence ID" value="SOB86694.1"/>
    <property type="molecule type" value="Genomic_DNA"/>
</dbReference>
<evidence type="ECO:0000313" key="2">
    <source>
        <dbReference type="Proteomes" id="UP000219494"/>
    </source>
</evidence>
<keyword evidence="2" id="KW-1185">Reference proteome</keyword>
<name>A0A285QYR8_9SPHN</name>
<dbReference type="AlphaFoldDB" id="A0A285QYR8"/>
<organism evidence="1 2">
    <name type="scientific">Sphingomonas guangdongensis</name>
    <dbReference type="NCBI Taxonomy" id="1141890"/>
    <lineage>
        <taxon>Bacteria</taxon>
        <taxon>Pseudomonadati</taxon>
        <taxon>Pseudomonadota</taxon>
        <taxon>Alphaproteobacteria</taxon>
        <taxon>Sphingomonadales</taxon>
        <taxon>Sphingomonadaceae</taxon>
        <taxon>Sphingomonas</taxon>
    </lineage>
</organism>
<reference evidence="1 2" key="1">
    <citation type="submission" date="2017-07" db="EMBL/GenBank/DDBJ databases">
        <authorList>
            <person name="Sun Z.S."/>
            <person name="Albrecht U."/>
            <person name="Echele G."/>
            <person name="Lee C.C."/>
        </authorList>
    </citation>
    <scope>NUCLEOTIDE SEQUENCE [LARGE SCALE GENOMIC DNA]</scope>
    <source>
        <strain evidence="1 2">CGMCC 1.12672</strain>
    </source>
</reference>
<gene>
    <name evidence="1" type="ORF">SAMN06297144_1802</name>
</gene>
<proteinExistence type="predicted"/>
<dbReference type="Proteomes" id="UP000219494">
    <property type="component" value="Unassembled WGS sequence"/>
</dbReference>
<accession>A0A285QYR8</accession>